<proteinExistence type="predicted"/>
<dbReference type="AlphaFoldDB" id="A0A0L8BUM6"/>
<dbReference type="PANTHER" id="PTHR36109:SF2">
    <property type="entry name" value="MEMBRANE PROTEIN"/>
    <property type="match status" value="1"/>
</dbReference>
<protein>
    <submittedName>
        <fullName evidence="1">Membrane protein</fullName>
    </submittedName>
</protein>
<dbReference type="PANTHER" id="PTHR36109">
    <property type="entry name" value="MEMBRANE PROTEIN-RELATED"/>
    <property type="match status" value="1"/>
</dbReference>
<dbReference type="InterPro" id="IPR052948">
    <property type="entry name" value="Low_temp-induced_all0457"/>
</dbReference>
<dbReference type="RefSeq" id="WP_053249373.1">
    <property type="nucleotide sequence ID" value="NZ_LGAP01000007.1"/>
</dbReference>
<gene>
    <name evidence="1" type="ORF">AC244_13650</name>
</gene>
<evidence type="ECO:0000313" key="1">
    <source>
        <dbReference type="EMBL" id="KOF18417.1"/>
    </source>
</evidence>
<sequence>MKTVSGLFDTYDEASEAVRALKAAGIPDGDISMVASNAEGRYKVDDTEGAAEGAGAGAGIGAAVGGAGGLLTGLGLMAILGVGPVVAAGWLAATAAGAAAGAIAGGAVGGIIGALTDSGVPEEDAHVYAEGVRRGGTLVTARVNDGDVARAEAILQRSNWVDLEERRSAYRAQGWNRFDQTLDPYSPAQIEEERARYTRRGTLI</sequence>
<dbReference type="OrthoDB" id="8455189at2"/>
<organism evidence="1 2">
    <name type="scientific">Ensifer adhaerens</name>
    <name type="common">Sinorhizobium morelense</name>
    <dbReference type="NCBI Taxonomy" id="106592"/>
    <lineage>
        <taxon>Bacteria</taxon>
        <taxon>Pseudomonadati</taxon>
        <taxon>Pseudomonadota</taxon>
        <taxon>Alphaproteobacteria</taxon>
        <taxon>Hyphomicrobiales</taxon>
        <taxon>Rhizobiaceae</taxon>
        <taxon>Sinorhizobium/Ensifer group</taxon>
        <taxon>Ensifer</taxon>
    </lineage>
</organism>
<dbReference type="Proteomes" id="UP000037425">
    <property type="component" value="Unassembled WGS sequence"/>
</dbReference>
<dbReference type="EMBL" id="LGAP01000007">
    <property type="protein sequence ID" value="KOF18417.1"/>
    <property type="molecule type" value="Genomic_DNA"/>
</dbReference>
<reference evidence="2" key="1">
    <citation type="submission" date="2015-07" db="EMBL/GenBank/DDBJ databases">
        <title>Whole genome sequence of an Ensifer adhaerens strain isolated from a cave pool in the Wind Cave National Park.</title>
        <authorList>
            <person name="Eng W.W.H."/>
            <person name="Gan H.M."/>
            <person name="Barton H.A."/>
            <person name="Savka M.A."/>
        </authorList>
    </citation>
    <scope>NUCLEOTIDE SEQUENCE [LARGE SCALE GENOMIC DNA]</scope>
    <source>
        <strain evidence="2">SD006</strain>
    </source>
</reference>
<comment type="caution">
    <text evidence="1">The sequence shown here is derived from an EMBL/GenBank/DDBJ whole genome shotgun (WGS) entry which is preliminary data.</text>
</comment>
<evidence type="ECO:0000313" key="2">
    <source>
        <dbReference type="Proteomes" id="UP000037425"/>
    </source>
</evidence>
<accession>A0A0L8BUM6</accession>
<name>A0A0L8BUM6_ENSAD</name>
<dbReference type="PATRIC" id="fig|106592.7.peg.6969"/>